<name>A0A2I2KTP9_9ACTN</name>
<evidence type="ECO:0008006" key="3">
    <source>
        <dbReference type="Google" id="ProtNLM"/>
    </source>
</evidence>
<gene>
    <name evidence="1" type="ORF">FRACA_30040</name>
</gene>
<sequence>MVDGANVIGAKADGWWRDRPAAARRLVTAIAAWLAGSAGGTRPPEPAERPAHVVVVLEGAARAGVPEGIVEAPPAPITAGEPETAAGNRGGAAIPTLTVSHATGHGDDAIVAAAGAAGPRPLVITSDRDLVRRVRAVGADTRGARWLWDHVGR</sequence>
<dbReference type="AlphaFoldDB" id="A0A2I2KTP9"/>
<accession>A0A2I2KTP9</accession>
<organism evidence="1 2">
    <name type="scientific">Frankia canadensis</name>
    <dbReference type="NCBI Taxonomy" id="1836972"/>
    <lineage>
        <taxon>Bacteria</taxon>
        <taxon>Bacillati</taxon>
        <taxon>Actinomycetota</taxon>
        <taxon>Actinomycetes</taxon>
        <taxon>Frankiales</taxon>
        <taxon>Frankiaceae</taxon>
        <taxon>Frankia</taxon>
    </lineage>
</organism>
<keyword evidence="2" id="KW-1185">Reference proteome</keyword>
<dbReference type="Proteomes" id="UP000234331">
    <property type="component" value="Unassembled WGS sequence"/>
</dbReference>
<proteinExistence type="predicted"/>
<dbReference type="EMBL" id="FZMO01000223">
    <property type="protein sequence ID" value="SNQ49037.1"/>
    <property type="molecule type" value="Genomic_DNA"/>
</dbReference>
<dbReference type="OrthoDB" id="3404294at2"/>
<reference evidence="1 2" key="1">
    <citation type="submission" date="2017-06" db="EMBL/GenBank/DDBJ databases">
        <authorList>
            <person name="Kim H.J."/>
            <person name="Triplett B.A."/>
        </authorList>
    </citation>
    <scope>NUCLEOTIDE SEQUENCE [LARGE SCALE GENOMIC DNA]</scope>
    <source>
        <strain evidence="1">FRACA_ARgP5</strain>
    </source>
</reference>
<evidence type="ECO:0000313" key="2">
    <source>
        <dbReference type="Proteomes" id="UP000234331"/>
    </source>
</evidence>
<protein>
    <recommendedName>
        <fullName evidence="3">RNA-binding protein containing a PIN domain</fullName>
    </recommendedName>
</protein>
<evidence type="ECO:0000313" key="1">
    <source>
        <dbReference type="EMBL" id="SNQ49037.1"/>
    </source>
</evidence>